<accession>A0A5R9KBB2</accession>
<dbReference type="AlphaFoldDB" id="A0A5R9KBB2"/>
<protein>
    <submittedName>
        <fullName evidence="1">Uncharacterized protein</fullName>
    </submittedName>
</protein>
<evidence type="ECO:0000313" key="1">
    <source>
        <dbReference type="EMBL" id="TLU92007.1"/>
    </source>
</evidence>
<evidence type="ECO:0000313" key="2">
    <source>
        <dbReference type="Proteomes" id="UP000309788"/>
    </source>
</evidence>
<proteinExistence type="predicted"/>
<reference evidence="1 2" key="1">
    <citation type="submission" date="2019-05" db="EMBL/GenBank/DDBJ databases">
        <authorList>
            <person name="Qu J.-H."/>
        </authorList>
    </citation>
    <scope>NUCLEOTIDE SEQUENCE [LARGE SCALE GENOMIC DNA]</scope>
    <source>
        <strain evidence="1 2">Z12</strain>
    </source>
</reference>
<sequence>MTTLELLRKKLQIHNRDCHEIPTEDPKELKRRLYIKRMYWLQIECEEFRNAINLAFRLCSQEPVKEIVDDLEIVKMRTVFKWEEWKDAQILAINEKEATGLEFFKTKILELPNDKQAKV</sequence>
<keyword evidence="2" id="KW-1185">Reference proteome</keyword>
<name>A0A5R9KBB2_9BACT</name>
<comment type="caution">
    <text evidence="1">The sequence shown here is derived from an EMBL/GenBank/DDBJ whole genome shotgun (WGS) entry which is preliminary data.</text>
</comment>
<dbReference type="RefSeq" id="WP_138282116.1">
    <property type="nucleotide sequence ID" value="NZ_BMGE01000003.1"/>
</dbReference>
<dbReference type="EMBL" id="VCEI01000025">
    <property type="protein sequence ID" value="TLU92007.1"/>
    <property type="molecule type" value="Genomic_DNA"/>
</dbReference>
<dbReference type="Proteomes" id="UP000309788">
    <property type="component" value="Unassembled WGS sequence"/>
</dbReference>
<organism evidence="1 2">
    <name type="scientific">Dyadobacter sediminis</name>
    <dbReference type="NCBI Taxonomy" id="1493691"/>
    <lineage>
        <taxon>Bacteria</taxon>
        <taxon>Pseudomonadati</taxon>
        <taxon>Bacteroidota</taxon>
        <taxon>Cytophagia</taxon>
        <taxon>Cytophagales</taxon>
        <taxon>Spirosomataceae</taxon>
        <taxon>Dyadobacter</taxon>
    </lineage>
</organism>
<gene>
    <name evidence="1" type="ORF">FEM55_14700</name>
</gene>